<organism evidence="1 2">
    <name type="scientific">Acaulospora colombiana</name>
    <dbReference type="NCBI Taxonomy" id="27376"/>
    <lineage>
        <taxon>Eukaryota</taxon>
        <taxon>Fungi</taxon>
        <taxon>Fungi incertae sedis</taxon>
        <taxon>Mucoromycota</taxon>
        <taxon>Glomeromycotina</taxon>
        <taxon>Glomeromycetes</taxon>
        <taxon>Diversisporales</taxon>
        <taxon>Acaulosporaceae</taxon>
        <taxon>Acaulospora</taxon>
    </lineage>
</organism>
<evidence type="ECO:0000313" key="1">
    <source>
        <dbReference type="EMBL" id="CAG8570270.1"/>
    </source>
</evidence>
<comment type="caution">
    <text evidence="1">The sequence shown here is derived from an EMBL/GenBank/DDBJ whole genome shotgun (WGS) entry which is preliminary data.</text>
</comment>
<feature type="non-terminal residue" evidence="1">
    <location>
        <position position="115"/>
    </location>
</feature>
<accession>A0ACA9M723</accession>
<reference evidence="1" key="1">
    <citation type="submission" date="2021-06" db="EMBL/GenBank/DDBJ databases">
        <authorList>
            <person name="Kallberg Y."/>
            <person name="Tangrot J."/>
            <person name="Rosling A."/>
        </authorList>
    </citation>
    <scope>NUCLEOTIDE SEQUENCE</scope>
    <source>
        <strain evidence="1">CL356</strain>
    </source>
</reference>
<evidence type="ECO:0000313" key="2">
    <source>
        <dbReference type="Proteomes" id="UP000789525"/>
    </source>
</evidence>
<proteinExistence type="predicted"/>
<name>A0ACA9M723_9GLOM</name>
<sequence>MCVYLNSLDEQERLELNSSLEPYDIHLPKVVLPLFHYPALLKKFSFMDVEMMLFLRCSSGLRSFKLDKYLGHSDIPDCDRIFDLGAQKSSLSNISSLEIDYTLTPIMKNSTRILN</sequence>
<dbReference type="EMBL" id="CAJVPT010010426">
    <property type="protein sequence ID" value="CAG8570270.1"/>
    <property type="molecule type" value="Genomic_DNA"/>
</dbReference>
<protein>
    <submittedName>
        <fullName evidence="1">14969_t:CDS:1</fullName>
    </submittedName>
</protein>
<keyword evidence="2" id="KW-1185">Reference proteome</keyword>
<gene>
    <name evidence="1" type="ORF">ACOLOM_LOCUS5576</name>
</gene>
<dbReference type="Proteomes" id="UP000789525">
    <property type="component" value="Unassembled WGS sequence"/>
</dbReference>